<keyword evidence="3 7" id="KW-0812">Transmembrane</keyword>
<evidence type="ECO:0000256" key="5">
    <source>
        <dbReference type="ARBA" id="ARBA00022989"/>
    </source>
</evidence>
<dbReference type="OrthoDB" id="9787548at2"/>
<evidence type="ECO:0000313" key="8">
    <source>
        <dbReference type="EMBL" id="MBB3138627.1"/>
    </source>
</evidence>
<dbReference type="Pfam" id="PF01566">
    <property type="entry name" value="Nramp"/>
    <property type="match status" value="1"/>
</dbReference>
<dbReference type="InterPro" id="IPR001046">
    <property type="entry name" value="NRAMP_fam"/>
</dbReference>
<feature type="transmembrane region" description="Helical" evidence="7">
    <location>
        <begin position="319"/>
        <end position="336"/>
    </location>
</feature>
<evidence type="ECO:0000256" key="4">
    <source>
        <dbReference type="ARBA" id="ARBA00022847"/>
    </source>
</evidence>
<keyword evidence="4" id="KW-0769">Symport</keyword>
<feature type="transmembrane region" description="Helical" evidence="7">
    <location>
        <begin position="37"/>
        <end position="56"/>
    </location>
</feature>
<comment type="caution">
    <text evidence="9">The sequence shown here is derived from an EMBL/GenBank/DDBJ whole genome shotgun (WGS) entry which is preliminary data.</text>
</comment>
<dbReference type="GO" id="GO:0034755">
    <property type="term" value="P:iron ion transmembrane transport"/>
    <property type="evidence" value="ECO:0007669"/>
    <property type="project" value="TreeGrafter"/>
</dbReference>
<dbReference type="Proteomes" id="UP000518315">
    <property type="component" value="Unassembled WGS sequence"/>
</dbReference>
<evidence type="ECO:0000256" key="1">
    <source>
        <dbReference type="ARBA" id="ARBA00004141"/>
    </source>
</evidence>
<feature type="transmembrane region" description="Helical" evidence="7">
    <location>
        <begin position="178"/>
        <end position="201"/>
    </location>
</feature>
<evidence type="ECO:0000256" key="7">
    <source>
        <dbReference type="SAM" id="Phobius"/>
    </source>
</evidence>
<comment type="subcellular location">
    <subcellularLocation>
        <location evidence="1">Membrane</location>
        <topology evidence="1">Multi-pass membrane protein</topology>
    </subcellularLocation>
</comment>
<feature type="transmembrane region" description="Helical" evidence="7">
    <location>
        <begin position="221"/>
        <end position="249"/>
    </location>
</feature>
<evidence type="ECO:0000313" key="11">
    <source>
        <dbReference type="Proteomes" id="UP000518315"/>
    </source>
</evidence>
<evidence type="ECO:0000256" key="2">
    <source>
        <dbReference type="ARBA" id="ARBA00022448"/>
    </source>
</evidence>
<dbReference type="Proteomes" id="UP000277279">
    <property type="component" value="Unassembled WGS sequence"/>
</dbReference>
<dbReference type="RefSeq" id="WP_125850282.1">
    <property type="nucleotide sequence ID" value="NZ_JACHXH010000035.1"/>
</dbReference>
<reference evidence="9 10" key="1">
    <citation type="submission" date="2018-11" db="EMBL/GenBank/DDBJ databases">
        <authorList>
            <person name="Huo Y."/>
        </authorList>
    </citation>
    <scope>NUCLEOTIDE SEQUENCE [LARGE SCALE GENOMIC DNA]</scope>
    <source>
        <strain evidence="9 10">DSM 30132</strain>
    </source>
</reference>
<keyword evidence="2" id="KW-0813">Transport</keyword>
<evidence type="ECO:0000256" key="6">
    <source>
        <dbReference type="ARBA" id="ARBA00023136"/>
    </source>
</evidence>
<gene>
    <name evidence="9" type="ORF">EFD55_30010</name>
    <name evidence="8" type="ORF">FHS26_006406</name>
</gene>
<dbReference type="GO" id="GO:0005384">
    <property type="term" value="F:manganese ion transmembrane transporter activity"/>
    <property type="evidence" value="ECO:0007669"/>
    <property type="project" value="TreeGrafter"/>
</dbReference>
<dbReference type="GO" id="GO:0015293">
    <property type="term" value="F:symporter activity"/>
    <property type="evidence" value="ECO:0007669"/>
    <property type="project" value="UniProtKB-KW"/>
</dbReference>
<feature type="transmembrane region" description="Helical" evidence="7">
    <location>
        <begin position="269"/>
        <end position="291"/>
    </location>
</feature>
<dbReference type="PANTHER" id="PTHR11706:SF33">
    <property type="entry name" value="NATURAL RESISTANCE-ASSOCIATED MACROPHAGE PROTEIN 2"/>
    <property type="match status" value="1"/>
</dbReference>
<protein>
    <submittedName>
        <fullName evidence="9">Divalent metal cation transporter</fullName>
    </submittedName>
    <submittedName>
        <fullName evidence="8">NRAMP (Natural resistance-associated macrophage protein)-like metal ion transporter</fullName>
    </submittedName>
</protein>
<dbReference type="EMBL" id="JACHXH010000035">
    <property type="protein sequence ID" value="MBB3138627.1"/>
    <property type="molecule type" value="Genomic_DNA"/>
</dbReference>
<evidence type="ECO:0000313" key="9">
    <source>
        <dbReference type="EMBL" id="RSB62073.1"/>
    </source>
</evidence>
<dbReference type="NCBIfam" id="NF037982">
    <property type="entry name" value="Nramp_1"/>
    <property type="match status" value="1"/>
</dbReference>
<organism evidence="9 10">
    <name type="scientific">Rhizobium pisi</name>
    <dbReference type="NCBI Taxonomy" id="574561"/>
    <lineage>
        <taxon>Bacteria</taxon>
        <taxon>Pseudomonadati</taxon>
        <taxon>Pseudomonadota</taxon>
        <taxon>Alphaproteobacteria</taxon>
        <taxon>Hyphomicrobiales</taxon>
        <taxon>Rhizobiaceae</taxon>
        <taxon>Rhizobium/Agrobacterium group</taxon>
        <taxon>Rhizobium</taxon>
    </lineage>
</organism>
<reference evidence="8 11" key="2">
    <citation type="submission" date="2020-08" db="EMBL/GenBank/DDBJ databases">
        <title>Genomic Encyclopedia of Type Strains, Phase III (KMG-III): the genomes of soil and plant-associated and newly described type strains.</title>
        <authorList>
            <person name="Whitman W."/>
        </authorList>
    </citation>
    <scope>NUCLEOTIDE SEQUENCE [LARGE SCALE GENOMIC DNA]</scope>
    <source>
        <strain evidence="8 11">CECT 4113</strain>
    </source>
</reference>
<feature type="transmembrane region" description="Helical" evidence="7">
    <location>
        <begin position="342"/>
        <end position="364"/>
    </location>
</feature>
<feature type="transmembrane region" description="Helical" evidence="7">
    <location>
        <begin position="77"/>
        <end position="97"/>
    </location>
</feature>
<dbReference type="AlphaFoldDB" id="A0A3R9AX69"/>
<sequence length="406" mass="43078">MKKMLEISLGIVTSVGGFLEIGSLATAAQAGSAFGLQLIWAIILGTVCIIFLVEMAGRFAAVSGHTISDGIRERFGFNFFLLPFLSTLLLNLMVLAAEIGGAAIALELATGIAFQWWAPAVAFLAWLLLWKGTFGFIEKGVSILGLVTLCFVVAAVLLKPDLKSVAAGALPSMPKHDYASYWFMVVSILGASISPYLFLFYSSGAVEDQWDETYLGTNRAIAGLGMSFGGTISIAVLIVAALVLAPNGVVQVTDYHQLPTMLVPVFGRWGYWLFVASLGIACFGAILELGLQQAYLVAQGLGWNWGEDRKPSEDPGFSAAYTLALLFAAIPIVSGFDPLNLTILSMALTAATLPLTVIPFLFLMNDERYVGKHGNGLISNSAVVSIILLGSILAIVSIPLELLGGT</sequence>
<evidence type="ECO:0000256" key="3">
    <source>
        <dbReference type="ARBA" id="ARBA00022692"/>
    </source>
</evidence>
<dbReference type="PRINTS" id="PR00173">
    <property type="entry name" value="EDTRNSPORT"/>
</dbReference>
<proteinExistence type="predicted"/>
<keyword evidence="5 7" id="KW-1133">Transmembrane helix</keyword>
<evidence type="ECO:0000313" key="10">
    <source>
        <dbReference type="Proteomes" id="UP000277279"/>
    </source>
</evidence>
<feature type="transmembrane region" description="Helical" evidence="7">
    <location>
        <begin position="103"/>
        <end position="129"/>
    </location>
</feature>
<feature type="transmembrane region" description="Helical" evidence="7">
    <location>
        <begin position="376"/>
        <end position="400"/>
    </location>
</feature>
<accession>A0A3R9AX69</accession>
<name>A0A3R9AX69_9HYPH</name>
<dbReference type="GO" id="GO:0015086">
    <property type="term" value="F:cadmium ion transmembrane transporter activity"/>
    <property type="evidence" value="ECO:0007669"/>
    <property type="project" value="TreeGrafter"/>
</dbReference>
<dbReference type="EMBL" id="RJJT01000032">
    <property type="protein sequence ID" value="RSB62073.1"/>
    <property type="molecule type" value="Genomic_DNA"/>
</dbReference>
<keyword evidence="6 7" id="KW-0472">Membrane</keyword>
<dbReference type="GO" id="GO:0005886">
    <property type="term" value="C:plasma membrane"/>
    <property type="evidence" value="ECO:0007669"/>
    <property type="project" value="TreeGrafter"/>
</dbReference>
<keyword evidence="11" id="KW-1185">Reference proteome</keyword>
<feature type="transmembrane region" description="Helical" evidence="7">
    <location>
        <begin position="141"/>
        <end position="158"/>
    </location>
</feature>
<dbReference type="PANTHER" id="PTHR11706">
    <property type="entry name" value="SOLUTE CARRIER PROTEIN FAMILY 11 MEMBER"/>
    <property type="match status" value="1"/>
</dbReference>